<dbReference type="Proteomes" id="UP001145742">
    <property type="component" value="Unassembled WGS sequence"/>
</dbReference>
<gene>
    <name evidence="1" type="ORF">WISP_05389</name>
</gene>
<sequence>MESTLDPESQGCEFESQLGTVSWQFNASLPIIRSRQILDAEQGQPQIVPGAVDSPKDFTVTVQARLAVANGP</sequence>
<name>A0ABQ9DYY9_9PASS</name>
<proteinExistence type="predicted"/>
<evidence type="ECO:0000313" key="2">
    <source>
        <dbReference type="Proteomes" id="UP001145742"/>
    </source>
</evidence>
<organism evidence="1 2">
    <name type="scientific">Willisornis vidua</name>
    <name type="common">Xingu scale-backed antbird</name>
    <dbReference type="NCBI Taxonomy" id="1566151"/>
    <lineage>
        <taxon>Eukaryota</taxon>
        <taxon>Metazoa</taxon>
        <taxon>Chordata</taxon>
        <taxon>Craniata</taxon>
        <taxon>Vertebrata</taxon>
        <taxon>Euteleostomi</taxon>
        <taxon>Archelosauria</taxon>
        <taxon>Archosauria</taxon>
        <taxon>Dinosauria</taxon>
        <taxon>Saurischia</taxon>
        <taxon>Theropoda</taxon>
        <taxon>Coelurosauria</taxon>
        <taxon>Aves</taxon>
        <taxon>Neognathae</taxon>
        <taxon>Neoaves</taxon>
        <taxon>Telluraves</taxon>
        <taxon>Australaves</taxon>
        <taxon>Passeriformes</taxon>
        <taxon>Thamnophilidae</taxon>
        <taxon>Willisornis</taxon>
    </lineage>
</organism>
<keyword evidence="2" id="KW-1185">Reference proteome</keyword>
<comment type="caution">
    <text evidence="1">The sequence shown here is derived from an EMBL/GenBank/DDBJ whole genome shotgun (WGS) entry which is preliminary data.</text>
</comment>
<accession>A0ABQ9DYY9</accession>
<protein>
    <submittedName>
        <fullName evidence="1">Uncharacterized protein</fullName>
    </submittedName>
</protein>
<dbReference type="EMBL" id="WHWB01031897">
    <property type="protein sequence ID" value="KAJ7427627.1"/>
    <property type="molecule type" value="Genomic_DNA"/>
</dbReference>
<reference evidence="1" key="1">
    <citation type="submission" date="2019-10" db="EMBL/GenBank/DDBJ databases">
        <authorList>
            <person name="Soares A.E.R."/>
            <person name="Aleixo A."/>
            <person name="Schneider P."/>
            <person name="Miyaki C.Y."/>
            <person name="Schneider M.P."/>
            <person name="Mello C."/>
            <person name="Vasconcelos A.T.R."/>
        </authorList>
    </citation>
    <scope>NUCLEOTIDE SEQUENCE</scope>
    <source>
        <tissue evidence="1">Muscle</tissue>
    </source>
</reference>
<evidence type="ECO:0000313" key="1">
    <source>
        <dbReference type="EMBL" id="KAJ7427627.1"/>
    </source>
</evidence>